<evidence type="ECO:0000256" key="8">
    <source>
        <dbReference type="ARBA" id="ARBA00023136"/>
    </source>
</evidence>
<dbReference type="PANTHER" id="PTHR27004">
    <property type="entry name" value="RECEPTOR-LIKE PROTEIN 12 ISOFORM X1"/>
    <property type="match status" value="1"/>
</dbReference>
<dbReference type="SUPFAM" id="SSF52058">
    <property type="entry name" value="L domain-like"/>
    <property type="match status" value="1"/>
</dbReference>
<evidence type="ECO:0000256" key="3">
    <source>
        <dbReference type="ARBA" id="ARBA00022475"/>
    </source>
</evidence>
<keyword evidence="9" id="KW-0675">Receptor</keyword>
<dbReference type="Gene3D" id="3.80.10.10">
    <property type="entry name" value="Ribonuclease Inhibitor"/>
    <property type="match status" value="2"/>
</dbReference>
<dbReference type="AlphaFoldDB" id="A0A2U1M646"/>
<gene>
    <name evidence="11" type="ORF">CTI12_AA416200</name>
</gene>
<evidence type="ECO:0000256" key="2">
    <source>
        <dbReference type="ARBA" id="ARBA00009592"/>
    </source>
</evidence>
<comment type="subcellular location">
    <subcellularLocation>
        <location evidence="1">Cell membrane</location>
        <topology evidence="1">Single-pass type I membrane protein</topology>
    </subcellularLocation>
</comment>
<keyword evidence="5" id="KW-0812">Transmembrane</keyword>
<dbReference type="STRING" id="35608.A0A2U1M646"/>
<evidence type="ECO:0000313" key="12">
    <source>
        <dbReference type="Proteomes" id="UP000245207"/>
    </source>
</evidence>
<protein>
    <submittedName>
        <fullName evidence="11">Leucine-rich repeat-containing protein</fullName>
    </submittedName>
</protein>
<evidence type="ECO:0000256" key="6">
    <source>
        <dbReference type="ARBA" id="ARBA00022737"/>
    </source>
</evidence>
<evidence type="ECO:0000256" key="9">
    <source>
        <dbReference type="ARBA" id="ARBA00023170"/>
    </source>
</evidence>
<evidence type="ECO:0000256" key="1">
    <source>
        <dbReference type="ARBA" id="ARBA00004251"/>
    </source>
</evidence>
<dbReference type="InterPro" id="IPR001611">
    <property type="entry name" value="Leu-rich_rpt"/>
</dbReference>
<keyword evidence="7" id="KW-1133">Transmembrane helix</keyword>
<dbReference type="SMART" id="SM00369">
    <property type="entry name" value="LRR_TYP"/>
    <property type="match status" value="5"/>
</dbReference>
<dbReference type="GO" id="GO:0051707">
    <property type="term" value="P:response to other organism"/>
    <property type="evidence" value="ECO:0007669"/>
    <property type="project" value="UniProtKB-ARBA"/>
</dbReference>
<keyword evidence="8" id="KW-0472">Membrane</keyword>
<dbReference type="PANTHER" id="PTHR27004:SF203">
    <property type="entry name" value="LEUCINE-RICH REPEAT-CONTAINING N-TERMINAL PLANT-TYPE DOMAIN-CONTAINING PROTEIN"/>
    <property type="match status" value="1"/>
</dbReference>
<comment type="caution">
    <text evidence="11">The sequence shown here is derived from an EMBL/GenBank/DDBJ whole genome shotgun (WGS) entry which is preliminary data.</text>
</comment>
<accession>A0A2U1M646</accession>
<dbReference type="Proteomes" id="UP000245207">
    <property type="component" value="Unassembled WGS sequence"/>
</dbReference>
<sequence>MAKGDPRPRRGLGNSFQPAIDAPRLLPHWLRHCPKRKDALQPIPTSYFIHLPASATLANPAMWDKKPHQYALLKPLPLFHLAQIPNYCKGMNSRSLDKHNVRVNEARSCKELDCHNRDISRELSLGDVNISLVLPTSLNISSSLKFLNLHRTGLQGKLPHYIFNLHSLETLDLSFNSFTGDIPSKLSVNLTHLTYLDLSKNYKLNGTLPSWLFTSPSLEILFLSYNMFSGNVPFESFALPSLKILELSQNQLAGQIDVQTFRQLTNLTVLRLSDNHFSGEWELDTLLSSLTYLEELYLSYSGFSVTTKNDNHYVNPGFKYLELASCKLKVFPKSFRAMKQLERLDLSSNEIHGQIPYWAEEIGGNELVFLNLSHNFITGLRHFQWYGLSELLVGQLPAKYFQSFNSMKNVVKSSTAPEYMYMGGVKGAHDLSAKQEKICIYREMTVRLLKVEKVGLELEVGEGRDLLSYAAIMMIGN</sequence>
<evidence type="ECO:0000256" key="7">
    <source>
        <dbReference type="ARBA" id="ARBA00022989"/>
    </source>
</evidence>
<dbReference type="PRINTS" id="PR00019">
    <property type="entry name" value="LEURICHRPT"/>
</dbReference>
<dbReference type="InterPro" id="IPR003591">
    <property type="entry name" value="Leu-rich_rpt_typical-subtyp"/>
</dbReference>
<keyword evidence="12" id="KW-1185">Reference proteome</keyword>
<dbReference type="GO" id="GO:0006952">
    <property type="term" value="P:defense response"/>
    <property type="evidence" value="ECO:0007669"/>
    <property type="project" value="UniProtKB-ARBA"/>
</dbReference>
<organism evidence="11 12">
    <name type="scientific">Artemisia annua</name>
    <name type="common">Sweet wormwood</name>
    <dbReference type="NCBI Taxonomy" id="35608"/>
    <lineage>
        <taxon>Eukaryota</taxon>
        <taxon>Viridiplantae</taxon>
        <taxon>Streptophyta</taxon>
        <taxon>Embryophyta</taxon>
        <taxon>Tracheophyta</taxon>
        <taxon>Spermatophyta</taxon>
        <taxon>Magnoliopsida</taxon>
        <taxon>eudicotyledons</taxon>
        <taxon>Gunneridae</taxon>
        <taxon>Pentapetalae</taxon>
        <taxon>asterids</taxon>
        <taxon>campanulids</taxon>
        <taxon>Asterales</taxon>
        <taxon>Asteraceae</taxon>
        <taxon>Asteroideae</taxon>
        <taxon>Anthemideae</taxon>
        <taxon>Artemisiinae</taxon>
        <taxon>Artemisia</taxon>
    </lineage>
</organism>
<evidence type="ECO:0000256" key="10">
    <source>
        <dbReference type="ARBA" id="ARBA00023180"/>
    </source>
</evidence>
<evidence type="ECO:0000256" key="5">
    <source>
        <dbReference type="ARBA" id="ARBA00022692"/>
    </source>
</evidence>
<dbReference type="Pfam" id="PF00560">
    <property type="entry name" value="LRR_1"/>
    <property type="match status" value="2"/>
</dbReference>
<name>A0A2U1M646_ARTAN</name>
<keyword evidence="3" id="KW-1003">Cell membrane</keyword>
<proteinExistence type="inferred from homology"/>
<keyword evidence="4" id="KW-0433">Leucine-rich repeat</keyword>
<keyword evidence="10" id="KW-0325">Glycoprotein</keyword>
<dbReference type="EMBL" id="PKPP01006366">
    <property type="protein sequence ID" value="PWA56743.1"/>
    <property type="molecule type" value="Genomic_DNA"/>
</dbReference>
<dbReference type="InterPro" id="IPR032675">
    <property type="entry name" value="LRR_dom_sf"/>
</dbReference>
<reference evidence="11 12" key="1">
    <citation type="journal article" date="2018" name="Mol. Plant">
        <title>The genome of Artemisia annua provides insight into the evolution of Asteraceae family and artemisinin biosynthesis.</title>
        <authorList>
            <person name="Shen Q."/>
            <person name="Zhang L."/>
            <person name="Liao Z."/>
            <person name="Wang S."/>
            <person name="Yan T."/>
            <person name="Shi P."/>
            <person name="Liu M."/>
            <person name="Fu X."/>
            <person name="Pan Q."/>
            <person name="Wang Y."/>
            <person name="Lv Z."/>
            <person name="Lu X."/>
            <person name="Zhang F."/>
            <person name="Jiang W."/>
            <person name="Ma Y."/>
            <person name="Chen M."/>
            <person name="Hao X."/>
            <person name="Li L."/>
            <person name="Tang Y."/>
            <person name="Lv G."/>
            <person name="Zhou Y."/>
            <person name="Sun X."/>
            <person name="Brodelius P.E."/>
            <person name="Rose J.K.C."/>
            <person name="Tang K."/>
        </authorList>
    </citation>
    <scope>NUCLEOTIDE SEQUENCE [LARGE SCALE GENOMIC DNA]</scope>
    <source>
        <strain evidence="12">cv. Huhao1</strain>
        <tissue evidence="11">Leaf</tissue>
    </source>
</reference>
<comment type="similarity">
    <text evidence="2">Belongs to the RLP family.</text>
</comment>
<evidence type="ECO:0000256" key="4">
    <source>
        <dbReference type="ARBA" id="ARBA00022614"/>
    </source>
</evidence>
<dbReference type="Pfam" id="PF13516">
    <property type="entry name" value="LRR_6"/>
    <property type="match status" value="1"/>
</dbReference>
<evidence type="ECO:0000313" key="11">
    <source>
        <dbReference type="EMBL" id="PWA56743.1"/>
    </source>
</evidence>
<keyword evidence="6" id="KW-0677">Repeat</keyword>
<dbReference type="GO" id="GO:0005886">
    <property type="term" value="C:plasma membrane"/>
    <property type="evidence" value="ECO:0007669"/>
    <property type="project" value="UniProtKB-SubCell"/>
</dbReference>
<dbReference type="OrthoDB" id="1687175at2759"/>
<dbReference type="FunFam" id="3.80.10.10:FF:000383">
    <property type="entry name" value="Leucine-rich repeat receptor protein kinase EMS1"/>
    <property type="match status" value="1"/>
</dbReference>